<gene>
    <name evidence="7" type="ordered locus">Cwoe_2358</name>
</gene>
<dbReference type="GO" id="GO:0000976">
    <property type="term" value="F:transcription cis-regulatory region binding"/>
    <property type="evidence" value="ECO:0007669"/>
    <property type="project" value="TreeGrafter"/>
</dbReference>
<evidence type="ECO:0000256" key="1">
    <source>
        <dbReference type="ARBA" id="ARBA00022491"/>
    </source>
</evidence>
<dbReference type="GO" id="GO:0003700">
    <property type="term" value="F:DNA-binding transcription factor activity"/>
    <property type="evidence" value="ECO:0007669"/>
    <property type="project" value="TreeGrafter"/>
</dbReference>
<accession>D3F6L5</accession>
<dbReference type="Pfam" id="PF00440">
    <property type="entry name" value="TetR_N"/>
    <property type="match status" value="1"/>
</dbReference>
<dbReference type="InterPro" id="IPR001647">
    <property type="entry name" value="HTH_TetR"/>
</dbReference>
<dbReference type="SUPFAM" id="SSF46689">
    <property type="entry name" value="Homeodomain-like"/>
    <property type="match status" value="1"/>
</dbReference>
<evidence type="ECO:0000313" key="8">
    <source>
        <dbReference type="Proteomes" id="UP000008229"/>
    </source>
</evidence>
<keyword evidence="3 5" id="KW-0238">DNA-binding</keyword>
<dbReference type="Gene3D" id="1.10.357.10">
    <property type="entry name" value="Tetracycline Repressor, domain 2"/>
    <property type="match status" value="1"/>
</dbReference>
<dbReference type="InterPro" id="IPR036271">
    <property type="entry name" value="Tet_transcr_reg_TetR-rel_C_sf"/>
</dbReference>
<evidence type="ECO:0000256" key="5">
    <source>
        <dbReference type="PROSITE-ProRule" id="PRU00335"/>
    </source>
</evidence>
<dbReference type="PRINTS" id="PR00455">
    <property type="entry name" value="HTHTETR"/>
</dbReference>
<dbReference type="eggNOG" id="COG1309">
    <property type="taxonomic scope" value="Bacteria"/>
</dbReference>
<organism evidence="7 8">
    <name type="scientific">Conexibacter woesei (strain DSM 14684 / CCUG 47730 / CIP 108061 / JCM 11494 / NBRC 100937 / ID131577)</name>
    <dbReference type="NCBI Taxonomy" id="469383"/>
    <lineage>
        <taxon>Bacteria</taxon>
        <taxon>Bacillati</taxon>
        <taxon>Actinomycetota</taxon>
        <taxon>Thermoleophilia</taxon>
        <taxon>Solirubrobacterales</taxon>
        <taxon>Conexibacteraceae</taxon>
        <taxon>Conexibacter</taxon>
    </lineage>
</organism>
<keyword evidence="2" id="KW-0805">Transcription regulation</keyword>
<feature type="DNA-binding region" description="H-T-H motif" evidence="5">
    <location>
        <begin position="39"/>
        <end position="58"/>
    </location>
</feature>
<sequence length="216" mass="23807">MLPANDRKGPGVATPPDRRAIILDKAAELFAHKGIAATTVREIGDAAGILSGSIYHHFDSKDTIIDAIVSSYFDDMLAGYAEVLRSEREATERLRGLIRSSLRCAADHPHASELYQRDRNHLRETDRFAYVGEAVASMRRTWLSVIEDGVSAGAFRGDIRPRVLYPIIRDGLWHTVEWFRPTASYGTDDLAEDCFALFHQALAVPVPAAPVAHAAP</sequence>
<evidence type="ECO:0000256" key="4">
    <source>
        <dbReference type="ARBA" id="ARBA00023163"/>
    </source>
</evidence>
<dbReference type="Proteomes" id="UP000008229">
    <property type="component" value="Chromosome"/>
</dbReference>
<dbReference type="PROSITE" id="PS50977">
    <property type="entry name" value="HTH_TETR_2"/>
    <property type="match status" value="1"/>
</dbReference>
<keyword evidence="8" id="KW-1185">Reference proteome</keyword>
<name>D3F6L5_CONWI</name>
<reference evidence="8" key="2">
    <citation type="submission" date="2010-01" db="EMBL/GenBank/DDBJ databases">
        <title>The complete genome of Conexibacter woesei DSM 14684.</title>
        <authorList>
            <consortium name="US DOE Joint Genome Institute (JGI-PGF)"/>
            <person name="Lucas S."/>
            <person name="Copeland A."/>
            <person name="Lapidus A."/>
            <person name="Glavina del Rio T."/>
            <person name="Dalin E."/>
            <person name="Tice H."/>
            <person name="Bruce D."/>
            <person name="Goodwin L."/>
            <person name="Pitluck S."/>
            <person name="Kyrpides N."/>
            <person name="Mavromatis K."/>
            <person name="Ivanova N."/>
            <person name="Mikhailova N."/>
            <person name="Chertkov O."/>
            <person name="Brettin T."/>
            <person name="Detter J.C."/>
            <person name="Han C."/>
            <person name="Larimer F."/>
            <person name="Land M."/>
            <person name="Hauser L."/>
            <person name="Markowitz V."/>
            <person name="Cheng J.-F."/>
            <person name="Hugenholtz P."/>
            <person name="Woyke T."/>
            <person name="Wu D."/>
            <person name="Pukall R."/>
            <person name="Steenblock K."/>
            <person name="Schneider S."/>
            <person name="Klenk H.-P."/>
            <person name="Eisen J.A."/>
        </authorList>
    </citation>
    <scope>NUCLEOTIDE SEQUENCE [LARGE SCALE GENOMIC DNA]</scope>
    <source>
        <strain evidence="8">DSM 14684 / CIP 108061 / JCM 11494 / NBRC 100937 / ID131577</strain>
    </source>
</reference>
<dbReference type="InterPro" id="IPR009057">
    <property type="entry name" value="Homeodomain-like_sf"/>
</dbReference>
<dbReference type="AlphaFoldDB" id="D3F6L5"/>
<dbReference type="STRING" id="469383.Cwoe_2358"/>
<dbReference type="InterPro" id="IPR041490">
    <property type="entry name" value="KstR2_TetR_C"/>
</dbReference>
<evidence type="ECO:0000256" key="3">
    <source>
        <dbReference type="ARBA" id="ARBA00023125"/>
    </source>
</evidence>
<evidence type="ECO:0000259" key="6">
    <source>
        <dbReference type="PROSITE" id="PS50977"/>
    </source>
</evidence>
<dbReference type="SUPFAM" id="SSF48498">
    <property type="entry name" value="Tetracyclin repressor-like, C-terminal domain"/>
    <property type="match status" value="1"/>
</dbReference>
<dbReference type="PANTHER" id="PTHR30055">
    <property type="entry name" value="HTH-TYPE TRANSCRIPTIONAL REGULATOR RUTR"/>
    <property type="match status" value="1"/>
</dbReference>
<evidence type="ECO:0000313" key="7">
    <source>
        <dbReference type="EMBL" id="ADB50782.1"/>
    </source>
</evidence>
<protein>
    <submittedName>
        <fullName evidence="7">Transcriptional regulator, TetR family</fullName>
    </submittedName>
</protein>
<evidence type="ECO:0000256" key="2">
    <source>
        <dbReference type="ARBA" id="ARBA00023015"/>
    </source>
</evidence>
<keyword evidence="4" id="KW-0804">Transcription</keyword>
<dbReference type="Gene3D" id="1.10.10.60">
    <property type="entry name" value="Homeodomain-like"/>
    <property type="match status" value="1"/>
</dbReference>
<dbReference type="Pfam" id="PF17932">
    <property type="entry name" value="TetR_C_24"/>
    <property type="match status" value="1"/>
</dbReference>
<dbReference type="HOGENOM" id="CLU_069356_12_4_11"/>
<dbReference type="InterPro" id="IPR050109">
    <property type="entry name" value="HTH-type_TetR-like_transc_reg"/>
</dbReference>
<reference evidence="7 8" key="1">
    <citation type="journal article" date="2010" name="Stand. Genomic Sci.">
        <title>Complete genome sequence of Conexibacter woesei type strain (ID131577).</title>
        <authorList>
            <person name="Pukall R."/>
            <person name="Lapidus A."/>
            <person name="Glavina Del Rio T."/>
            <person name="Copeland A."/>
            <person name="Tice H."/>
            <person name="Cheng J.-F."/>
            <person name="Lucas S."/>
            <person name="Chen F."/>
            <person name="Nolan M."/>
            <person name="Bruce D."/>
            <person name="Goodwin L."/>
            <person name="Pitluck S."/>
            <person name="Mavromatis K."/>
            <person name="Ivanova N."/>
            <person name="Ovchinnikova G."/>
            <person name="Pati A."/>
            <person name="Chen A."/>
            <person name="Palaniappan K."/>
            <person name="Land M."/>
            <person name="Hauser L."/>
            <person name="Chang Y.-J."/>
            <person name="Jeffries C.D."/>
            <person name="Chain P."/>
            <person name="Meincke L."/>
            <person name="Sims D."/>
            <person name="Brettin T."/>
            <person name="Detter J.C."/>
            <person name="Rohde M."/>
            <person name="Goeker M."/>
            <person name="Bristow J."/>
            <person name="Eisen J.A."/>
            <person name="Markowitz V."/>
            <person name="Kyrpides N.C."/>
            <person name="Klenk H.-P."/>
            <person name="Hugenholtz P."/>
        </authorList>
    </citation>
    <scope>NUCLEOTIDE SEQUENCE [LARGE SCALE GENOMIC DNA]</scope>
    <source>
        <strain evidence="8">DSM 14684 / CIP 108061 / JCM 11494 / NBRC 100937 / ID131577</strain>
    </source>
</reference>
<feature type="domain" description="HTH tetR-type" evidence="6">
    <location>
        <begin position="16"/>
        <end position="76"/>
    </location>
</feature>
<dbReference type="KEGG" id="cwo:Cwoe_2358"/>
<dbReference type="PANTHER" id="PTHR30055:SF175">
    <property type="entry name" value="HTH-TYPE TRANSCRIPTIONAL REPRESSOR KSTR2"/>
    <property type="match status" value="1"/>
</dbReference>
<keyword evidence="1" id="KW-0678">Repressor</keyword>
<dbReference type="EMBL" id="CP001854">
    <property type="protein sequence ID" value="ADB50782.1"/>
    <property type="molecule type" value="Genomic_DNA"/>
</dbReference>
<proteinExistence type="predicted"/>